<dbReference type="GO" id="GO:0071949">
    <property type="term" value="F:FAD binding"/>
    <property type="evidence" value="ECO:0007669"/>
    <property type="project" value="InterPro"/>
</dbReference>
<dbReference type="InterPro" id="IPR036318">
    <property type="entry name" value="FAD-bd_PCMH-like_sf"/>
</dbReference>
<evidence type="ECO:0000256" key="1">
    <source>
        <dbReference type="ARBA" id="ARBA00008000"/>
    </source>
</evidence>
<dbReference type="Proteomes" id="UP001319921">
    <property type="component" value="Chromosome"/>
</dbReference>
<dbReference type="SUPFAM" id="SSF56176">
    <property type="entry name" value="FAD-binding/transporter-associated domain-like"/>
    <property type="match status" value="1"/>
</dbReference>
<evidence type="ECO:0000259" key="2">
    <source>
        <dbReference type="PROSITE" id="PS51387"/>
    </source>
</evidence>
<proteinExistence type="inferred from homology"/>
<dbReference type="GO" id="GO:1903457">
    <property type="term" value="P:lactate catabolic process"/>
    <property type="evidence" value="ECO:0007669"/>
    <property type="project" value="TreeGrafter"/>
</dbReference>
<dbReference type="Pfam" id="PF01565">
    <property type="entry name" value="FAD_binding_4"/>
    <property type="match status" value="1"/>
</dbReference>
<dbReference type="KEGG" id="scas:SACC_21130"/>
<dbReference type="InterPro" id="IPR016169">
    <property type="entry name" value="FAD-bd_PCMH_sub2"/>
</dbReference>
<reference evidence="3 4" key="1">
    <citation type="journal article" date="2022" name="Microbiol. Resour. Announc.">
        <title>Complete Genome Sequence of the Hyperthermophilic and Acidophilic Archaeon Saccharolobus caldissimus Strain HS-3T.</title>
        <authorList>
            <person name="Sakai H.D."/>
            <person name="Kurosawa N."/>
        </authorList>
    </citation>
    <scope>NUCLEOTIDE SEQUENCE [LARGE SCALE GENOMIC DNA]</scope>
    <source>
        <strain evidence="3 4">JCM32116</strain>
    </source>
</reference>
<accession>A0AAQ4CTG5</accession>
<dbReference type="PROSITE" id="PS51387">
    <property type="entry name" value="FAD_PCMH"/>
    <property type="match status" value="1"/>
</dbReference>
<dbReference type="InterPro" id="IPR016166">
    <property type="entry name" value="FAD-bd_PCMH"/>
</dbReference>
<dbReference type="AlphaFoldDB" id="A0AAQ4CTG5"/>
<sequence>MDWVSEVERVTKVSEGNNKGVVKWEITAIPQSYEEVRNIIKIANERKLSIYPYSLNSHHIGPPISVNIGLNLSNLNKIIEISDEDFYVTAQVGIKVNELYNILKNRGLFLPAYYNGSLGGFLSTNLPTPFSSFYGYPKNLILMAKIITGDGIIVKSGGKTTKFSSGYKLHKLLSGMLGWLGIYLEATLKAYPYPEVIVTAEVKSINLTSKYRPISLIYEREKEEKVIATFLGFKNAIEKMERELGIKTVNGFYTIDYSEGENVVSLHITRGREIEEVKKAYEYLSIRKTFCIIGTGYCRLVLNSFEGLEKLRSSINGYVVVEKGEYSGDYWGFRSTTLHRLKNALDPNAILCPGLYIT</sequence>
<gene>
    <name evidence="3" type="ORF">SACC_21130</name>
</gene>
<dbReference type="RefSeq" id="WP_229569446.1">
    <property type="nucleotide sequence ID" value="NZ_AP025226.1"/>
</dbReference>
<dbReference type="PANTHER" id="PTHR11748:SF111">
    <property type="entry name" value="D-LACTATE DEHYDROGENASE, MITOCHONDRIAL-RELATED"/>
    <property type="match status" value="1"/>
</dbReference>
<dbReference type="GeneID" id="68866843"/>
<organism evidence="3 4">
    <name type="scientific">Saccharolobus caldissimus</name>
    <dbReference type="NCBI Taxonomy" id="1702097"/>
    <lineage>
        <taxon>Archaea</taxon>
        <taxon>Thermoproteota</taxon>
        <taxon>Thermoprotei</taxon>
        <taxon>Sulfolobales</taxon>
        <taxon>Sulfolobaceae</taxon>
        <taxon>Saccharolobus</taxon>
    </lineage>
</organism>
<dbReference type="PANTHER" id="PTHR11748">
    <property type="entry name" value="D-LACTATE DEHYDROGENASE"/>
    <property type="match status" value="1"/>
</dbReference>
<dbReference type="GO" id="GO:0008720">
    <property type="term" value="F:D-lactate dehydrogenase (NAD+) activity"/>
    <property type="evidence" value="ECO:0007669"/>
    <property type="project" value="TreeGrafter"/>
</dbReference>
<dbReference type="EMBL" id="AP025226">
    <property type="protein sequence ID" value="BDB99096.1"/>
    <property type="molecule type" value="Genomic_DNA"/>
</dbReference>
<protein>
    <submittedName>
        <fullName evidence="3">Glycolate oxidase</fullName>
    </submittedName>
</protein>
<evidence type="ECO:0000313" key="3">
    <source>
        <dbReference type="EMBL" id="BDB99096.1"/>
    </source>
</evidence>
<comment type="similarity">
    <text evidence="1">Belongs to the FAD-binding oxidoreductase/transferase type 4 family.</text>
</comment>
<evidence type="ECO:0000313" key="4">
    <source>
        <dbReference type="Proteomes" id="UP001319921"/>
    </source>
</evidence>
<feature type="domain" description="FAD-binding PCMH-type" evidence="2">
    <location>
        <begin position="14"/>
        <end position="193"/>
    </location>
</feature>
<dbReference type="GO" id="GO:0004458">
    <property type="term" value="F:D-lactate dehydrogenase (cytochrome) activity"/>
    <property type="evidence" value="ECO:0007669"/>
    <property type="project" value="TreeGrafter"/>
</dbReference>
<keyword evidence="4" id="KW-1185">Reference proteome</keyword>
<dbReference type="InterPro" id="IPR006094">
    <property type="entry name" value="Oxid_FAD_bind_N"/>
</dbReference>
<name>A0AAQ4CTG5_9CREN</name>
<dbReference type="Gene3D" id="3.30.465.10">
    <property type="match status" value="1"/>
</dbReference>